<dbReference type="InterPro" id="IPR051162">
    <property type="entry name" value="T4SS_component"/>
</dbReference>
<dbReference type="InterPro" id="IPR032689">
    <property type="entry name" value="TraG-D_C"/>
</dbReference>
<name>A0ABU5VZH9_9BACT</name>
<evidence type="ECO:0000313" key="4">
    <source>
        <dbReference type="Proteomes" id="UP001302274"/>
    </source>
</evidence>
<dbReference type="Pfam" id="PF12696">
    <property type="entry name" value="TraG-D_C"/>
    <property type="match status" value="1"/>
</dbReference>
<dbReference type="PANTHER" id="PTHR30121">
    <property type="entry name" value="UNCHARACTERIZED PROTEIN YJGR-RELATED"/>
    <property type="match status" value="1"/>
</dbReference>
<comment type="caution">
    <text evidence="3">The sequence shown here is derived from an EMBL/GenBank/DDBJ whole genome shotgun (WGS) entry which is preliminary data.</text>
</comment>
<dbReference type="InterPro" id="IPR002789">
    <property type="entry name" value="HerA_central"/>
</dbReference>
<dbReference type="EMBL" id="JAYGJQ010000003">
    <property type="protein sequence ID" value="MEA9358446.1"/>
    <property type="molecule type" value="Genomic_DNA"/>
</dbReference>
<evidence type="ECO:0000259" key="2">
    <source>
        <dbReference type="Pfam" id="PF12696"/>
    </source>
</evidence>
<accession>A0ABU5VZH9</accession>
<evidence type="ECO:0000259" key="1">
    <source>
        <dbReference type="Pfam" id="PF01935"/>
    </source>
</evidence>
<feature type="domain" description="Helicase HerA central" evidence="1">
    <location>
        <begin position="73"/>
        <end position="246"/>
    </location>
</feature>
<dbReference type="PANTHER" id="PTHR30121:SF6">
    <property type="entry name" value="SLR6007 PROTEIN"/>
    <property type="match status" value="1"/>
</dbReference>
<dbReference type="Proteomes" id="UP001302274">
    <property type="component" value="Unassembled WGS sequence"/>
</dbReference>
<evidence type="ECO:0000313" key="3">
    <source>
        <dbReference type="EMBL" id="MEA9358446.1"/>
    </source>
</evidence>
<dbReference type="Gene3D" id="3.40.50.300">
    <property type="entry name" value="P-loop containing nucleotide triphosphate hydrolases"/>
    <property type="match status" value="2"/>
</dbReference>
<reference evidence="3 4" key="1">
    <citation type="submission" date="2023-11" db="EMBL/GenBank/DDBJ databases">
        <title>A Novel Polar Bacteriovorax (B. antarcticus) Isolated from the Biocrust in Antarctica.</title>
        <authorList>
            <person name="Mun W."/>
            <person name="Choi S.Y."/>
            <person name="Mitchell R.J."/>
        </authorList>
    </citation>
    <scope>NUCLEOTIDE SEQUENCE [LARGE SCALE GENOMIC DNA]</scope>
    <source>
        <strain evidence="3 4">PP10</strain>
    </source>
</reference>
<dbReference type="InterPro" id="IPR027417">
    <property type="entry name" value="P-loop_NTPase"/>
</dbReference>
<dbReference type="Pfam" id="PF01935">
    <property type="entry name" value="DUF87"/>
    <property type="match status" value="1"/>
</dbReference>
<dbReference type="SUPFAM" id="SSF52540">
    <property type="entry name" value="P-loop containing nucleoside triphosphate hydrolases"/>
    <property type="match status" value="1"/>
</dbReference>
<protein>
    <submittedName>
        <fullName evidence="3">TraM recognition domain-containing protein</fullName>
    </submittedName>
</protein>
<gene>
    <name evidence="3" type="ORF">SHI21_19575</name>
</gene>
<keyword evidence="4" id="KW-1185">Reference proteome</keyword>
<organism evidence="3 4">
    <name type="scientific">Bacteriovorax antarcticus</name>
    <dbReference type="NCBI Taxonomy" id="3088717"/>
    <lineage>
        <taxon>Bacteria</taxon>
        <taxon>Pseudomonadati</taxon>
        <taxon>Bdellovibrionota</taxon>
        <taxon>Bacteriovoracia</taxon>
        <taxon>Bacteriovoracales</taxon>
        <taxon>Bacteriovoracaceae</taxon>
        <taxon>Bacteriovorax</taxon>
    </lineage>
</organism>
<dbReference type="RefSeq" id="WP_323578852.1">
    <property type="nucleotide sequence ID" value="NZ_JAYGJQ010000003.1"/>
</dbReference>
<proteinExistence type="predicted"/>
<feature type="domain" description="TraD/TraG TraM recognition site" evidence="2">
    <location>
        <begin position="310"/>
        <end position="422"/>
    </location>
</feature>
<sequence>MSSASKRADGLDLVSPLVEVIHELFGQFFKLLGELLKIAYRRITKEEGELKKIERSHLKNKKQSKKQIEIGYSSNQKKCLKLSDIDFGKHNFIVGAAGFGKTNLISILQEHSLEQGKPVIFFDPKGDLEALLTFKKLCEIYKRKCYIFSEHYSDVVKLNPVKEGSINQVVDRIMCAFDWSEQFYKDIAQKTLRDILFELQAKKTPYSLRNILEQLQDNHKSDKTLGLEMKLQTFVDSDFGKLLEEDEDTLTFSKVRKEKSCLYIGLSTQGYGETAMALGKIFLGELLYNSYWQLTQSANSHESIKNSISVFFDEFGAIVTPRFIELQNKCRGAGIQLYMAVQSSSDIDRVDPELTLQIIENASNLFILKQRLDSAASLFSSAIGTIITKKHTHVMEDGETQSKGSEREGNENLVHPDIIKNLRVGQCILLRHSPTKIDLLNIRNRKIEIDEGKASTQTAPLEIKQSKVNLRRGRA</sequence>